<evidence type="ECO:0000313" key="5">
    <source>
        <dbReference type="Proteomes" id="UP001165063"/>
    </source>
</evidence>
<dbReference type="CDD" id="cd00610">
    <property type="entry name" value="OAT_like"/>
    <property type="match status" value="1"/>
</dbReference>
<organism evidence="4 5">
    <name type="scientific">Ambrosiozyma monospora</name>
    <name type="common">Yeast</name>
    <name type="synonym">Endomycopsis monosporus</name>
    <dbReference type="NCBI Taxonomy" id="43982"/>
    <lineage>
        <taxon>Eukaryota</taxon>
        <taxon>Fungi</taxon>
        <taxon>Dikarya</taxon>
        <taxon>Ascomycota</taxon>
        <taxon>Saccharomycotina</taxon>
        <taxon>Pichiomycetes</taxon>
        <taxon>Pichiales</taxon>
        <taxon>Pichiaceae</taxon>
        <taxon>Ambrosiozyma</taxon>
    </lineage>
</organism>
<evidence type="ECO:0000313" key="4">
    <source>
        <dbReference type="EMBL" id="GMG38741.1"/>
    </source>
</evidence>
<gene>
    <name evidence="4" type="ORF">Amon01_000501400</name>
</gene>
<dbReference type="SUPFAM" id="SSF53383">
    <property type="entry name" value="PLP-dependent transferases"/>
    <property type="match status" value="1"/>
</dbReference>
<protein>
    <submittedName>
        <fullName evidence="4">Unnamed protein product</fullName>
    </submittedName>
</protein>
<dbReference type="PANTHER" id="PTHR43094:SF1">
    <property type="entry name" value="AMINOTRANSFERASE CLASS-III"/>
    <property type="match status" value="1"/>
</dbReference>
<dbReference type="InterPro" id="IPR005814">
    <property type="entry name" value="Aminotrans_3"/>
</dbReference>
<proteinExistence type="inferred from homology"/>
<dbReference type="GO" id="GO:0005829">
    <property type="term" value="C:cytosol"/>
    <property type="evidence" value="ECO:0007669"/>
    <property type="project" value="TreeGrafter"/>
</dbReference>
<dbReference type="GO" id="GO:0030170">
    <property type="term" value="F:pyridoxal phosphate binding"/>
    <property type="evidence" value="ECO:0007669"/>
    <property type="project" value="InterPro"/>
</dbReference>
<name>A0A9W6Z1P7_AMBMO</name>
<dbReference type="GO" id="GO:0008483">
    <property type="term" value="F:transaminase activity"/>
    <property type="evidence" value="ECO:0007669"/>
    <property type="project" value="InterPro"/>
</dbReference>
<reference evidence="4" key="1">
    <citation type="submission" date="2023-04" db="EMBL/GenBank/DDBJ databases">
        <title>Ambrosiozyma monospora NBRC 1965.</title>
        <authorList>
            <person name="Ichikawa N."/>
            <person name="Sato H."/>
            <person name="Tonouchi N."/>
        </authorList>
    </citation>
    <scope>NUCLEOTIDE SEQUENCE</scope>
    <source>
        <strain evidence="4">NBRC 1965</strain>
    </source>
</reference>
<evidence type="ECO:0000256" key="3">
    <source>
        <dbReference type="RuleBase" id="RU003560"/>
    </source>
</evidence>
<dbReference type="InterPro" id="IPR015421">
    <property type="entry name" value="PyrdxlP-dep_Trfase_major"/>
</dbReference>
<dbReference type="AlphaFoldDB" id="A0A9W6Z1P7"/>
<accession>A0A9W6Z1P7</accession>
<keyword evidence="2 3" id="KW-0663">Pyridoxal phosphate</keyword>
<dbReference type="PANTHER" id="PTHR43094">
    <property type="entry name" value="AMINOTRANSFERASE"/>
    <property type="match status" value="1"/>
</dbReference>
<dbReference type="EMBL" id="BSXU01002602">
    <property type="protein sequence ID" value="GMG38741.1"/>
    <property type="molecule type" value="Genomic_DNA"/>
</dbReference>
<dbReference type="Proteomes" id="UP001165063">
    <property type="component" value="Unassembled WGS sequence"/>
</dbReference>
<comment type="caution">
    <text evidence="4">The sequence shown here is derived from an EMBL/GenBank/DDBJ whole genome shotgun (WGS) entry which is preliminary data.</text>
</comment>
<dbReference type="InterPro" id="IPR015424">
    <property type="entry name" value="PyrdxlP-dep_Trfase"/>
</dbReference>
<dbReference type="OrthoDB" id="10261433at2759"/>
<keyword evidence="5" id="KW-1185">Reference proteome</keyword>
<evidence type="ECO:0000256" key="2">
    <source>
        <dbReference type="ARBA" id="ARBA00022898"/>
    </source>
</evidence>
<sequence length="472" mass="51409">MTVDKSQGSFVFQKKVNDIGLLCVGCKDDGMSIILEDPKTKEQKVVFDAVSGAAVCSLPHCDPEITSQMAKFAQDSVYTFGAYFANYAAEELGKFMCEKSNGAFSSTLFTGSGSESVENALKIMRQYHLEKGDTKRYKFISRTQSYHGFTLGSLSIGDGSRKPPFKPILLTDEQTPKVTNVYPYRNQKGTEEEYTKELLAELEQCFIDNDPTTICGVIFETVGGSTIGTPTPPKGYLDGAKAICEKYGALFMLDEVMCGLGRCGYPFTFMHPDFGLSNGAGPDICTVGKTIGSGFVTLAGILISPKIKKAFDEGSGYILGAQTYHSHDFNCRVGLAVQKKIYEKNLIENCREVGAYLKSQLETLLKDCKIVGNVRGAGNFLSVEAVKDKATKEPFDPKLSVGPLLSKRALEKGLYVMGAGGCIKSELLENGSVVTYGDHITMAPAFTFNKGHADFIAKTLAEVFFELEKELL</sequence>
<dbReference type="Gene3D" id="3.40.640.10">
    <property type="entry name" value="Type I PLP-dependent aspartate aminotransferase-like (Major domain)"/>
    <property type="match status" value="1"/>
</dbReference>
<dbReference type="InterPro" id="IPR015422">
    <property type="entry name" value="PyrdxlP-dep_Trfase_small"/>
</dbReference>
<dbReference type="Pfam" id="PF00202">
    <property type="entry name" value="Aminotran_3"/>
    <property type="match status" value="1"/>
</dbReference>
<dbReference type="Gene3D" id="3.90.1150.10">
    <property type="entry name" value="Aspartate Aminotransferase, domain 1"/>
    <property type="match status" value="1"/>
</dbReference>
<comment type="similarity">
    <text evidence="1 3">Belongs to the class-III pyridoxal-phosphate-dependent aminotransferase family.</text>
</comment>
<evidence type="ECO:0000256" key="1">
    <source>
        <dbReference type="ARBA" id="ARBA00008954"/>
    </source>
</evidence>